<dbReference type="PROSITE" id="PS50293">
    <property type="entry name" value="TPR_REGION"/>
    <property type="match status" value="1"/>
</dbReference>
<keyword evidence="2" id="KW-0732">Signal</keyword>
<dbReference type="GO" id="GO:0045892">
    <property type="term" value="P:negative regulation of DNA-templated transcription"/>
    <property type="evidence" value="ECO:0007669"/>
    <property type="project" value="InterPro"/>
</dbReference>
<comment type="caution">
    <text evidence="3">The sequence shown here is derived from an EMBL/GenBank/DDBJ whole genome shotgun (WGS) entry which is preliminary data.</text>
</comment>
<evidence type="ECO:0000313" key="3">
    <source>
        <dbReference type="EMBL" id="PJK29691.1"/>
    </source>
</evidence>
<evidence type="ECO:0000313" key="4">
    <source>
        <dbReference type="Proteomes" id="UP000229498"/>
    </source>
</evidence>
<dbReference type="AlphaFoldDB" id="A0A2M9G1V2"/>
<dbReference type="PROSITE" id="PS50005">
    <property type="entry name" value="TPR"/>
    <property type="match status" value="2"/>
</dbReference>
<dbReference type="PANTHER" id="PTHR44749:SF1">
    <property type="entry name" value="TETRATRICOPEPTIDE-LIKE HELICAL DOMAIN-CONTAINING PROTEIN"/>
    <property type="match status" value="1"/>
</dbReference>
<dbReference type="SUPFAM" id="SSF48452">
    <property type="entry name" value="TPR-like"/>
    <property type="match status" value="1"/>
</dbReference>
<dbReference type="InterPro" id="IPR011990">
    <property type="entry name" value="TPR-like_helical_dom_sf"/>
</dbReference>
<feature type="repeat" description="TPR" evidence="1">
    <location>
        <begin position="81"/>
        <end position="114"/>
    </location>
</feature>
<protein>
    <submittedName>
        <fullName evidence="3">Uncharacterized protein</fullName>
    </submittedName>
</protein>
<dbReference type="RefSeq" id="WP_109793716.1">
    <property type="nucleotide sequence ID" value="NZ_PHIG01000032.1"/>
</dbReference>
<evidence type="ECO:0000256" key="2">
    <source>
        <dbReference type="SAM" id="SignalP"/>
    </source>
</evidence>
<dbReference type="Gene3D" id="1.25.40.10">
    <property type="entry name" value="Tetratricopeptide repeat domain"/>
    <property type="match status" value="1"/>
</dbReference>
<keyword evidence="1" id="KW-0802">TPR repeat</keyword>
<dbReference type="OrthoDB" id="5507417at2"/>
<dbReference type="InterPro" id="IPR019734">
    <property type="entry name" value="TPR_rpt"/>
</dbReference>
<organism evidence="3 4">
    <name type="scientific">Minwuia thermotolerans</name>
    <dbReference type="NCBI Taxonomy" id="2056226"/>
    <lineage>
        <taxon>Bacteria</taxon>
        <taxon>Pseudomonadati</taxon>
        <taxon>Pseudomonadota</taxon>
        <taxon>Alphaproteobacteria</taxon>
        <taxon>Minwuiales</taxon>
        <taxon>Minwuiaceae</taxon>
        <taxon>Minwuia</taxon>
    </lineage>
</organism>
<dbReference type="SMART" id="SM00028">
    <property type="entry name" value="TPR"/>
    <property type="match status" value="2"/>
</dbReference>
<keyword evidence="4" id="KW-1185">Reference proteome</keyword>
<accession>A0A2M9G1V2</accession>
<feature type="signal peptide" evidence="2">
    <location>
        <begin position="1"/>
        <end position="20"/>
    </location>
</feature>
<dbReference type="PANTHER" id="PTHR44749">
    <property type="entry name" value="SUPPRESSOR OF RPS4-RLD 1"/>
    <property type="match status" value="1"/>
</dbReference>
<dbReference type="EMBL" id="PHIG01000032">
    <property type="protein sequence ID" value="PJK29691.1"/>
    <property type="molecule type" value="Genomic_DNA"/>
</dbReference>
<dbReference type="InterPro" id="IPR044650">
    <property type="entry name" value="SRFR1-like"/>
</dbReference>
<dbReference type="Pfam" id="PF12895">
    <property type="entry name" value="ANAPC3"/>
    <property type="match status" value="1"/>
</dbReference>
<reference evidence="3 4" key="1">
    <citation type="submission" date="2017-11" db="EMBL/GenBank/DDBJ databases">
        <title>Draft genome sequence of Rhizobiales bacterium SY3-13.</title>
        <authorList>
            <person name="Sun C."/>
        </authorList>
    </citation>
    <scope>NUCLEOTIDE SEQUENCE [LARGE SCALE GENOMIC DNA]</scope>
    <source>
        <strain evidence="3 4">SY3-13</strain>
    </source>
</reference>
<name>A0A2M9G1V2_9PROT</name>
<gene>
    <name evidence="3" type="ORF">CVT23_11650</name>
</gene>
<sequence length="166" mass="17419">MLHQIRGLAAALAVASVAFAPVAAGAMGSSSDDSSSSSKPEKSVVKEPGFYERGVAAVEAQDWSNAIVYMGKAINADPDNADAYNYLGYARRKSGDYQGALDAYKVALDLNPEHKGAHEYIGQAHLEMGNVAEAEKHLAALDSICTFGCAEYTSLKDAVSRAKGSS</sequence>
<dbReference type="Proteomes" id="UP000229498">
    <property type="component" value="Unassembled WGS sequence"/>
</dbReference>
<proteinExistence type="predicted"/>
<feature type="chain" id="PRO_5014799510" evidence="2">
    <location>
        <begin position="21"/>
        <end position="166"/>
    </location>
</feature>
<evidence type="ECO:0000256" key="1">
    <source>
        <dbReference type="PROSITE-ProRule" id="PRU00339"/>
    </source>
</evidence>
<feature type="repeat" description="TPR" evidence="1">
    <location>
        <begin position="47"/>
        <end position="80"/>
    </location>
</feature>